<evidence type="ECO:0000256" key="3">
    <source>
        <dbReference type="ARBA" id="ARBA00048267"/>
    </source>
</evidence>
<feature type="domain" description="CheB-type methylesterase" evidence="6">
    <location>
        <begin position="6"/>
        <end position="192"/>
    </location>
</feature>
<protein>
    <recommendedName>
        <fullName evidence="2">protein-glutamate methylesterase</fullName>
        <ecNumber evidence="2">3.1.1.61</ecNumber>
    </recommendedName>
</protein>
<keyword evidence="5" id="KW-0472">Membrane</keyword>
<evidence type="ECO:0000256" key="1">
    <source>
        <dbReference type="ARBA" id="ARBA00022801"/>
    </source>
</evidence>
<dbReference type="InterPro" id="IPR000673">
    <property type="entry name" value="Sig_transdc_resp-reg_Me-estase"/>
</dbReference>
<dbReference type="SUPFAM" id="SSF52738">
    <property type="entry name" value="Methylesterase CheB, C-terminal domain"/>
    <property type="match status" value="1"/>
</dbReference>
<comment type="catalytic activity">
    <reaction evidence="3">
        <text>[protein]-L-glutamate 5-O-methyl ester + H2O = L-glutamyl-[protein] + methanol + H(+)</text>
        <dbReference type="Rhea" id="RHEA:23236"/>
        <dbReference type="Rhea" id="RHEA-COMP:10208"/>
        <dbReference type="Rhea" id="RHEA-COMP:10311"/>
        <dbReference type="ChEBI" id="CHEBI:15377"/>
        <dbReference type="ChEBI" id="CHEBI:15378"/>
        <dbReference type="ChEBI" id="CHEBI:17790"/>
        <dbReference type="ChEBI" id="CHEBI:29973"/>
        <dbReference type="ChEBI" id="CHEBI:82795"/>
        <dbReference type="EC" id="3.1.1.61"/>
    </reaction>
</comment>
<dbReference type="EMBL" id="JAAGNZ010000001">
    <property type="protein sequence ID" value="NEU68374.1"/>
    <property type="molecule type" value="Genomic_DNA"/>
</dbReference>
<dbReference type="RefSeq" id="WP_164040158.1">
    <property type="nucleotide sequence ID" value="NZ_JAAGNZ010000001.1"/>
</dbReference>
<dbReference type="Gene3D" id="3.40.50.180">
    <property type="entry name" value="Methylesterase CheB, C-terminal domain"/>
    <property type="match status" value="1"/>
</dbReference>
<reference evidence="7 8" key="1">
    <citation type="submission" date="2020-02" db="EMBL/GenBank/DDBJ databases">
        <title>Draft genome sequence of two Spirosoma agri KCTC 52727 and Spirosoma terrae KCTC 52035.</title>
        <authorList>
            <person name="Rojas J."/>
            <person name="Ambika Manirajan B."/>
            <person name="Ratering S."/>
            <person name="Suarez C."/>
            <person name="Schnell S."/>
        </authorList>
    </citation>
    <scope>NUCLEOTIDE SEQUENCE [LARGE SCALE GENOMIC DNA]</scope>
    <source>
        <strain evidence="7 8">KCTC 52727</strain>
    </source>
</reference>
<comment type="caution">
    <text evidence="4">Lacks conserved residue(s) required for the propagation of feature annotation.</text>
</comment>
<accession>A0A6M0IJJ0</accession>
<evidence type="ECO:0000256" key="5">
    <source>
        <dbReference type="SAM" id="Phobius"/>
    </source>
</evidence>
<proteinExistence type="predicted"/>
<comment type="caution">
    <text evidence="7">The sequence shown here is derived from an EMBL/GenBank/DDBJ whole genome shotgun (WGS) entry which is preliminary data.</text>
</comment>
<evidence type="ECO:0000313" key="8">
    <source>
        <dbReference type="Proteomes" id="UP000477386"/>
    </source>
</evidence>
<dbReference type="GO" id="GO:0008984">
    <property type="term" value="F:protein-glutamate methylesterase activity"/>
    <property type="evidence" value="ECO:0007669"/>
    <property type="project" value="UniProtKB-EC"/>
</dbReference>
<sequence length="204" mass="22713">MTPPRPFFVVAIGVAAGGYFPLWEFFEQIPPDSGIAFVIIHHSNQDYNSIADTLLARHTAMPIHWATEQQRVKPNHVYLLPQHKHMTISKGHLHIQGVEDQHQNQWPIDGFFRSLANEKKEQAIGILLSGAGSDGTLGAIQIHDHQGMMMVQDPKTALFASMPQSAIIKDHPDEVLSPKRLAEVLLAFVAPKDPLLPQADTRKT</sequence>
<feature type="transmembrane region" description="Helical" evidence="5">
    <location>
        <begin position="7"/>
        <end position="26"/>
    </location>
</feature>
<dbReference type="AlphaFoldDB" id="A0A6M0IJJ0"/>
<keyword evidence="1" id="KW-0378">Hydrolase</keyword>
<keyword evidence="5" id="KW-0812">Transmembrane</keyword>
<organism evidence="7 8">
    <name type="scientific">Spirosoma agri</name>
    <dbReference type="NCBI Taxonomy" id="1987381"/>
    <lineage>
        <taxon>Bacteria</taxon>
        <taxon>Pseudomonadati</taxon>
        <taxon>Bacteroidota</taxon>
        <taxon>Cytophagia</taxon>
        <taxon>Cytophagales</taxon>
        <taxon>Cytophagaceae</taxon>
        <taxon>Spirosoma</taxon>
    </lineage>
</organism>
<evidence type="ECO:0000256" key="2">
    <source>
        <dbReference type="ARBA" id="ARBA00039140"/>
    </source>
</evidence>
<dbReference type="PANTHER" id="PTHR42872:SF6">
    <property type="entry name" value="PROTEIN-GLUTAMATE METHYLESTERASE_PROTEIN-GLUTAMINE GLUTAMINASE"/>
    <property type="match status" value="1"/>
</dbReference>
<name>A0A6M0IJJ0_9BACT</name>
<keyword evidence="8" id="KW-1185">Reference proteome</keyword>
<dbReference type="EC" id="3.1.1.61" evidence="2"/>
<gene>
    <name evidence="7" type="ORF">GK091_15895</name>
</gene>
<dbReference type="GO" id="GO:0005737">
    <property type="term" value="C:cytoplasm"/>
    <property type="evidence" value="ECO:0007669"/>
    <property type="project" value="InterPro"/>
</dbReference>
<dbReference type="Pfam" id="PF01339">
    <property type="entry name" value="CheB_methylest"/>
    <property type="match status" value="1"/>
</dbReference>
<dbReference type="PROSITE" id="PS50122">
    <property type="entry name" value="CHEB"/>
    <property type="match status" value="1"/>
</dbReference>
<dbReference type="CDD" id="cd16434">
    <property type="entry name" value="CheB-CheR_fusion"/>
    <property type="match status" value="1"/>
</dbReference>
<dbReference type="Proteomes" id="UP000477386">
    <property type="component" value="Unassembled WGS sequence"/>
</dbReference>
<evidence type="ECO:0000256" key="4">
    <source>
        <dbReference type="PROSITE-ProRule" id="PRU00050"/>
    </source>
</evidence>
<dbReference type="PANTHER" id="PTHR42872">
    <property type="entry name" value="PROTEIN-GLUTAMATE METHYLESTERASE/PROTEIN-GLUTAMINE GLUTAMINASE"/>
    <property type="match status" value="1"/>
</dbReference>
<dbReference type="InterPro" id="IPR035909">
    <property type="entry name" value="CheB_C"/>
</dbReference>
<keyword evidence="5" id="KW-1133">Transmembrane helix</keyword>
<dbReference type="GO" id="GO:0000156">
    <property type="term" value="F:phosphorelay response regulator activity"/>
    <property type="evidence" value="ECO:0007669"/>
    <property type="project" value="InterPro"/>
</dbReference>
<evidence type="ECO:0000313" key="7">
    <source>
        <dbReference type="EMBL" id="NEU68374.1"/>
    </source>
</evidence>
<evidence type="ECO:0000259" key="6">
    <source>
        <dbReference type="PROSITE" id="PS50122"/>
    </source>
</evidence>
<dbReference type="GO" id="GO:0006935">
    <property type="term" value="P:chemotaxis"/>
    <property type="evidence" value="ECO:0007669"/>
    <property type="project" value="InterPro"/>
</dbReference>